<evidence type="ECO:0000259" key="3">
    <source>
        <dbReference type="Pfam" id="PF24034"/>
    </source>
</evidence>
<protein>
    <recommendedName>
        <fullName evidence="7">IclR helix-turn-helix domain-containing protein</fullName>
    </recommendedName>
</protein>
<dbReference type="OrthoDB" id="27885at2157"/>
<dbReference type="InterPro" id="IPR055767">
    <property type="entry name" value="DUF7343"/>
</dbReference>
<name>A0A8T8LL88_9EURY</name>
<dbReference type="RefSeq" id="WP_017342723.1">
    <property type="nucleotide sequence ID" value="NZ_CP073695.1"/>
</dbReference>
<evidence type="ECO:0000313" key="6">
    <source>
        <dbReference type="Proteomes" id="UP000679341"/>
    </source>
</evidence>
<organism evidence="5 6">
    <name type="scientific">Halorubrum ruber</name>
    <dbReference type="NCBI Taxonomy" id="2982524"/>
    <lineage>
        <taxon>Archaea</taxon>
        <taxon>Methanobacteriati</taxon>
        <taxon>Methanobacteriota</taxon>
        <taxon>Stenosarchaea group</taxon>
        <taxon>Halobacteria</taxon>
        <taxon>Halobacteriales</taxon>
        <taxon>Haloferacaceae</taxon>
        <taxon>Halorubrum</taxon>
    </lineage>
</organism>
<dbReference type="InterPro" id="IPR055769">
    <property type="entry name" value="DUF7345"/>
</dbReference>
<feature type="domain" description="DUF7345" evidence="4">
    <location>
        <begin position="48"/>
        <end position="176"/>
    </location>
</feature>
<sequence>MQRAPILLAVLALLGAVGLALGAGGAGAVPFEGGFAQMDVEPDDVSMEVAVQPDGDAQWTVEYRIRLGTDEEEQAFEQLRADVENDTEAYTTRFRDRMASTAETAESATGRNMTVANATVTAERRELPQAYGVLTYRFEWTNFAAVDGDRLRVGDAVDGLFLDDSSSLIVSWPEEYRLAETTPDPSEMRERSVVWNGPVDFSAGQPRISVAPAGPLSGLPTAGIVALLAVLVVAGGAVAYRRRDDGDGEDAGVAASGGGDTATESNASAADSASSATAGAAASDASASDGDDADAAGESERGSDEAAPVDSDLLSNEEQVIRLIESEGGRMKQKQVAEELDWTAAKTSQVVTGLRDEGDLDGFRLGRENVLSLPDYDPEADSDSSGDDGGDGSDGDENDGDEERGGSGAGEDGDGSDERDATDGA</sequence>
<dbReference type="KEGG" id="hss:J7656_11725"/>
<keyword evidence="2" id="KW-0472">Membrane</keyword>
<evidence type="ECO:0008006" key="7">
    <source>
        <dbReference type="Google" id="ProtNLM"/>
    </source>
</evidence>
<dbReference type="Pfam" id="PF24034">
    <property type="entry name" value="DUF7343"/>
    <property type="match status" value="1"/>
</dbReference>
<feature type="region of interest" description="Disordered" evidence="1">
    <location>
        <begin position="242"/>
        <end position="314"/>
    </location>
</feature>
<feature type="transmembrane region" description="Helical" evidence="2">
    <location>
        <begin position="219"/>
        <end position="240"/>
    </location>
</feature>
<dbReference type="Proteomes" id="UP000679341">
    <property type="component" value="Chromosome"/>
</dbReference>
<keyword evidence="2" id="KW-0812">Transmembrane</keyword>
<reference evidence="5 6" key="1">
    <citation type="submission" date="2021-03" db="EMBL/GenBank/DDBJ databases">
        <title>Halorubrum sodomense MBLA0099, Whole genome shotgun sequencing.</title>
        <authorList>
            <person name="Seo M.-J."/>
            <person name="Cho E.-S."/>
            <person name="Hwang C.Y."/>
        </authorList>
    </citation>
    <scope>NUCLEOTIDE SEQUENCE [LARGE SCALE GENOMIC DNA]</scope>
    <source>
        <strain evidence="5 6">MBLA0099</strain>
    </source>
</reference>
<dbReference type="GeneID" id="64828219"/>
<feature type="compositionally biased region" description="Basic and acidic residues" evidence="1">
    <location>
        <begin position="416"/>
        <end position="425"/>
    </location>
</feature>
<feature type="region of interest" description="Disordered" evidence="1">
    <location>
        <begin position="369"/>
        <end position="425"/>
    </location>
</feature>
<keyword evidence="2" id="KW-1133">Transmembrane helix</keyword>
<keyword evidence="6" id="KW-1185">Reference proteome</keyword>
<proteinExistence type="predicted"/>
<accession>A0A8T8LL88</accession>
<feature type="compositionally biased region" description="Acidic residues" evidence="1">
    <location>
        <begin position="376"/>
        <end position="402"/>
    </location>
</feature>
<dbReference type="Pfam" id="PF24036">
    <property type="entry name" value="DUF7345"/>
    <property type="match status" value="1"/>
</dbReference>
<feature type="domain" description="DUF7343" evidence="3">
    <location>
        <begin position="313"/>
        <end position="374"/>
    </location>
</feature>
<evidence type="ECO:0000313" key="5">
    <source>
        <dbReference type="EMBL" id="QUO47241.1"/>
    </source>
</evidence>
<gene>
    <name evidence="5" type="ORF">J7656_11725</name>
</gene>
<evidence type="ECO:0000259" key="4">
    <source>
        <dbReference type="Pfam" id="PF24036"/>
    </source>
</evidence>
<evidence type="ECO:0000256" key="1">
    <source>
        <dbReference type="SAM" id="MobiDB-lite"/>
    </source>
</evidence>
<dbReference type="AlphaFoldDB" id="A0A8T8LL88"/>
<feature type="compositionally biased region" description="Low complexity" evidence="1">
    <location>
        <begin position="261"/>
        <end position="288"/>
    </location>
</feature>
<dbReference type="EMBL" id="CP073695">
    <property type="protein sequence ID" value="QUO47241.1"/>
    <property type="molecule type" value="Genomic_DNA"/>
</dbReference>
<evidence type="ECO:0000256" key="2">
    <source>
        <dbReference type="SAM" id="Phobius"/>
    </source>
</evidence>